<dbReference type="Proteomes" id="UP001605250">
    <property type="component" value="Unassembled WGS sequence"/>
</dbReference>
<sequence length="172" mass="19319">MFAETTAAITAAKEAYALVKVLKDAREQSVIDKATGELHEKITELQMLNAELASLYHAEKQVTMQLTEENAQIKMFALQSSQYEIHTMESGSTVYRLKAVPDPDMKTHYLCANCYQKREISILQPTGKVIADSASNYCKQSLCPACGTTFLMHRLPKKEKYIPQPISRKGGW</sequence>
<organism evidence="1 2">
    <name type="scientific">Erwinia plantamica</name>
    <dbReference type="NCBI Taxonomy" id="3237104"/>
    <lineage>
        <taxon>Bacteria</taxon>
        <taxon>Pseudomonadati</taxon>
        <taxon>Pseudomonadota</taxon>
        <taxon>Gammaproteobacteria</taxon>
        <taxon>Enterobacterales</taxon>
        <taxon>Erwiniaceae</taxon>
        <taxon>Erwinia</taxon>
    </lineage>
</organism>
<comment type="caution">
    <text evidence="1">The sequence shown here is derived from an EMBL/GenBank/DDBJ whole genome shotgun (WGS) entry which is preliminary data.</text>
</comment>
<protein>
    <submittedName>
        <fullName evidence="1">Uncharacterized protein</fullName>
    </submittedName>
</protein>
<dbReference type="EMBL" id="JBGCUC010000014">
    <property type="protein sequence ID" value="MFG6077741.1"/>
    <property type="molecule type" value="Genomic_DNA"/>
</dbReference>
<evidence type="ECO:0000313" key="1">
    <source>
        <dbReference type="EMBL" id="MFG6077741.1"/>
    </source>
</evidence>
<accession>A0ABW7CNE7</accession>
<evidence type="ECO:0000313" key="2">
    <source>
        <dbReference type="Proteomes" id="UP001605250"/>
    </source>
</evidence>
<gene>
    <name evidence="1" type="ORF">AB3U87_15375</name>
</gene>
<reference evidence="1 2" key="1">
    <citation type="submission" date="2024-07" db="EMBL/GenBank/DDBJ databases">
        <title>Novel bacterial strain Erwinia sp. OPT-41 promoting growth of various crops.</title>
        <authorList>
            <person name="Egorshina A."/>
            <person name="Lukyantsev M.A."/>
            <person name="Golubev S.N."/>
            <person name="Muratova A.Y."/>
            <person name="Bulygina E.A."/>
        </authorList>
    </citation>
    <scope>NUCLEOTIDE SEQUENCE [LARGE SCALE GENOMIC DNA]</scope>
    <source>
        <strain evidence="1 2">OPT-41</strain>
    </source>
</reference>
<keyword evidence="2" id="KW-1185">Reference proteome</keyword>
<proteinExistence type="predicted"/>
<dbReference type="RefSeq" id="WP_394149625.1">
    <property type="nucleotide sequence ID" value="NZ_JBGCUC010000014.1"/>
</dbReference>
<name>A0ABW7CNE7_9GAMM</name>